<feature type="transmembrane region" description="Helical" evidence="1">
    <location>
        <begin position="105"/>
        <end position="129"/>
    </location>
</feature>
<keyword evidence="3" id="KW-1185">Reference proteome</keyword>
<proteinExistence type="predicted"/>
<dbReference type="Proteomes" id="UP001168575">
    <property type="component" value="Unassembled WGS sequence"/>
</dbReference>
<keyword evidence="1" id="KW-0812">Transmembrane</keyword>
<comment type="caution">
    <text evidence="2">The sequence shown here is derived from an EMBL/GenBank/DDBJ whole genome shotgun (WGS) entry which is preliminary data.</text>
</comment>
<keyword evidence="1" id="KW-1133">Transmembrane helix</keyword>
<dbReference type="InterPro" id="IPR010540">
    <property type="entry name" value="CmpB_TMEM229"/>
</dbReference>
<evidence type="ECO:0000256" key="1">
    <source>
        <dbReference type="SAM" id="Phobius"/>
    </source>
</evidence>
<feature type="transmembrane region" description="Helical" evidence="1">
    <location>
        <begin position="156"/>
        <end position="177"/>
    </location>
</feature>
<dbReference type="AlphaFoldDB" id="A0AA43RK04"/>
<organism evidence="2 3">
    <name type="scientific">Phoenicibacter congonensis</name>
    <dbReference type="NCBI Taxonomy" id="1944646"/>
    <lineage>
        <taxon>Bacteria</taxon>
        <taxon>Bacillati</taxon>
        <taxon>Actinomycetota</taxon>
        <taxon>Coriobacteriia</taxon>
        <taxon>Eggerthellales</taxon>
        <taxon>Eggerthellaceae</taxon>
        <taxon>Phoenicibacter</taxon>
    </lineage>
</organism>
<feature type="transmembrane region" description="Helical" evidence="1">
    <location>
        <begin position="189"/>
        <end position="207"/>
    </location>
</feature>
<accession>A0AA43RK04</accession>
<gene>
    <name evidence="2" type="ORF">Q3982_04680</name>
</gene>
<protein>
    <submittedName>
        <fullName evidence="2">ABC transporter permease</fullName>
    </submittedName>
</protein>
<dbReference type="Pfam" id="PF06541">
    <property type="entry name" value="ABC_trans_CmpB"/>
    <property type="match status" value="1"/>
</dbReference>
<keyword evidence="1" id="KW-0472">Membrane</keyword>
<evidence type="ECO:0000313" key="2">
    <source>
        <dbReference type="EMBL" id="MDO4841955.1"/>
    </source>
</evidence>
<dbReference type="EMBL" id="JAUMVS010000069">
    <property type="protein sequence ID" value="MDO4841955.1"/>
    <property type="molecule type" value="Genomic_DNA"/>
</dbReference>
<name>A0AA43RK04_9ACTN</name>
<feature type="transmembrane region" description="Helical" evidence="1">
    <location>
        <begin position="72"/>
        <end position="93"/>
    </location>
</feature>
<sequence>MTNKDPKFTKQSIREIWRNDMQRLRSWRFWCHMVIYFCIFSVVGHWCEWIYCSFNDYFFGIVDPNSGVWSDINYPFFVYGIGVVIASIVLVPYQKMLLHWRQSGVKAGAHFFIVSVFVAMAAELTQGFIQNRPNEFGVYPLWDNSRLPGNILGQAWIVNDIMIAGLLSVFVWFIYPIGEKLINKLSDQALFALTITIAIGMTALTVYEYTTFR</sequence>
<reference evidence="2" key="1">
    <citation type="submission" date="2023-07" db="EMBL/GenBank/DDBJ databases">
        <title>Between Cages and Wild: Unraveling the Impact of Captivity on Animal Microbiomes and Antimicrobial Resistance.</title>
        <authorList>
            <person name="Schmartz G.P."/>
            <person name="Rehner J."/>
            <person name="Schuff M.J."/>
            <person name="Becker S.L."/>
            <person name="Kravczyk M."/>
            <person name="Gurevich A."/>
            <person name="Francke R."/>
            <person name="Mueller R."/>
            <person name="Keller V."/>
            <person name="Keller A."/>
        </authorList>
    </citation>
    <scope>NUCLEOTIDE SEQUENCE</scope>
    <source>
        <strain evidence="2">S12M_St_49</strain>
    </source>
</reference>
<evidence type="ECO:0000313" key="3">
    <source>
        <dbReference type="Proteomes" id="UP001168575"/>
    </source>
</evidence>
<feature type="transmembrane region" description="Helical" evidence="1">
    <location>
        <begin position="29"/>
        <end position="52"/>
    </location>
</feature>